<organism evidence="1 2">
    <name type="scientific">Lysinibacillus tabacifolii</name>
    <dbReference type="NCBI Taxonomy" id="1173107"/>
    <lineage>
        <taxon>Bacteria</taxon>
        <taxon>Bacillati</taxon>
        <taxon>Bacillota</taxon>
        <taxon>Bacilli</taxon>
        <taxon>Bacillales</taxon>
        <taxon>Bacillaceae</taxon>
        <taxon>Lysinibacillus</taxon>
    </lineage>
</organism>
<name>A0ABY2T3N8_9BACI</name>
<evidence type="ECO:0008006" key="3">
    <source>
        <dbReference type="Google" id="ProtNLM"/>
    </source>
</evidence>
<comment type="caution">
    <text evidence="1">The sequence shown here is derived from an EMBL/GenBank/DDBJ whole genome shotgun (WGS) entry which is preliminary data.</text>
</comment>
<dbReference type="Proteomes" id="UP000308330">
    <property type="component" value="Unassembled WGS sequence"/>
</dbReference>
<reference evidence="1 2" key="1">
    <citation type="submission" date="2019-04" db="EMBL/GenBank/DDBJ databases">
        <title>Lysinibacillus genome sequencing.</title>
        <authorList>
            <person name="Dunlap C."/>
        </authorList>
    </citation>
    <scope>NUCLEOTIDE SEQUENCE [LARGE SCALE GENOMIC DNA]</scope>
    <source>
        <strain evidence="1 2">KCTC 33042</strain>
    </source>
</reference>
<dbReference type="RefSeq" id="WP_108030207.1">
    <property type="nucleotide sequence ID" value="NZ_PYUE01000003.1"/>
</dbReference>
<dbReference type="EMBL" id="SZPT01000001">
    <property type="protein sequence ID" value="TKI50612.1"/>
    <property type="molecule type" value="Genomic_DNA"/>
</dbReference>
<evidence type="ECO:0000313" key="1">
    <source>
        <dbReference type="EMBL" id="TKI50612.1"/>
    </source>
</evidence>
<accession>A0ABY2T3N8</accession>
<keyword evidence="2" id="KW-1185">Reference proteome</keyword>
<sequence>MKIRDLEKYADKEPGKLIENIEKLLLRNNYELALNEIKKSGICISTFGTGKPKNKKLYEKLLELLKKNRVDEKLINKFNQEVEEINYLYKQFNKESMLPIEERIPDVYHVSAYLIALENYLRYLSNNLRSEDTVNIFENTIQSTGDILKYLIYYKKLPINYSERVKKEYMDEAFKHFESAANHLVLTKILESWTYFDVEISSNSSMNFSLNIIDDYCRAKNITHLTFLDKRMSKMQSKMLHSIYNKTKFNENAVLAPDNFFSFNELIATEFLYDYFSTKNLNYKINEIPLKIYLRAYAVIESACIEFLNKKRNLFEINLNSFCLVLSKSKWKKKFQNGGIPIKYLNKLINFLTFNNKSSDLFDTPFIEIEDKLLVIPSIGVGIDSARSTLLNAATREFNISFKGERFEQKILSTLKDVGLKCENIKKIEKMEKENEIYECDAVFILDKTLFFVEIKNWPIPTTYREYALYIDEINKTHSQLIRISNYFTSEPNLKEIMNKFEVTEPLTVKRIILTNVPNGGACNFKDTIVTDDIEFIGYFKRRPPNEVNLNRGLVTLKPLIREYYSGPINSDQFIKFLEDKPFVKLQDTRINKKKYNINLGINIELNEFEFKNLEIIN</sequence>
<gene>
    <name evidence="1" type="ORF">FC748_05225</name>
</gene>
<proteinExistence type="predicted"/>
<protein>
    <recommendedName>
        <fullName evidence="3">NERD domain-containing protein</fullName>
    </recommendedName>
</protein>
<evidence type="ECO:0000313" key="2">
    <source>
        <dbReference type="Proteomes" id="UP000308330"/>
    </source>
</evidence>